<dbReference type="GO" id="GO:0009055">
    <property type="term" value="F:electron transfer activity"/>
    <property type="evidence" value="ECO:0007669"/>
    <property type="project" value="InterPro"/>
</dbReference>
<dbReference type="GO" id="GO:0051539">
    <property type="term" value="F:4 iron, 4 sulfur cluster binding"/>
    <property type="evidence" value="ECO:0007669"/>
    <property type="project" value="UniProtKB-KW"/>
</dbReference>
<evidence type="ECO:0000313" key="6">
    <source>
        <dbReference type="EMBL" id="GAI09444.1"/>
    </source>
</evidence>
<dbReference type="InterPro" id="IPR037225">
    <property type="entry name" value="Nuo51_FMN-bd_sf"/>
</dbReference>
<keyword evidence="4" id="KW-0411">Iron-sulfur</keyword>
<evidence type="ECO:0000259" key="5">
    <source>
        <dbReference type="Pfam" id="PF01512"/>
    </source>
</evidence>
<reference evidence="6" key="1">
    <citation type="journal article" date="2014" name="Front. Microbiol.">
        <title>High frequency of phylogenetically diverse reductive dehalogenase-homologous genes in deep subseafloor sedimentary metagenomes.</title>
        <authorList>
            <person name="Kawai M."/>
            <person name="Futagami T."/>
            <person name="Toyoda A."/>
            <person name="Takaki Y."/>
            <person name="Nishi S."/>
            <person name="Hori S."/>
            <person name="Arai W."/>
            <person name="Tsubouchi T."/>
            <person name="Morono Y."/>
            <person name="Uchiyama I."/>
            <person name="Ito T."/>
            <person name="Fujiyama A."/>
            <person name="Inagaki F."/>
            <person name="Takami H."/>
        </authorList>
    </citation>
    <scope>NUCLEOTIDE SEQUENCE</scope>
    <source>
        <strain evidence="6">Expedition CK06-06</strain>
    </source>
</reference>
<dbReference type="PANTHER" id="PTHR43034">
    <property type="entry name" value="ION-TRANSLOCATING OXIDOREDUCTASE COMPLEX SUBUNIT C"/>
    <property type="match status" value="1"/>
</dbReference>
<dbReference type="Pfam" id="PF01512">
    <property type="entry name" value="Complex1_51K"/>
    <property type="match status" value="1"/>
</dbReference>
<evidence type="ECO:0000256" key="1">
    <source>
        <dbReference type="ARBA" id="ARBA00022485"/>
    </source>
</evidence>
<comment type="caution">
    <text evidence="6">The sequence shown here is derived from an EMBL/GenBank/DDBJ whole genome shotgun (WGS) entry which is preliminary data.</text>
</comment>
<dbReference type="SUPFAM" id="SSF142019">
    <property type="entry name" value="Nqo1 FMN-binding domain-like"/>
    <property type="match status" value="1"/>
</dbReference>
<keyword evidence="2" id="KW-0479">Metal-binding</keyword>
<protein>
    <recommendedName>
        <fullName evidence="5">NADH-ubiquinone oxidoreductase 51kDa subunit FMN-binding domain-containing protein</fullName>
    </recommendedName>
</protein>
<dbReference type="PANTHER" id="PTHR43034:SF2">
    <property type="entry name" value="ION-TRANSLOCATING OXIDOREDUCTASE COMPLEX SUBUNIT C"/>
    <property type="match status" value="1"/>
</dbReference>
<name>X1MSS5_9ZZZZ</name>
<proteinExistence type="predicted"/>
<dbReference type="GO" id="GO:0016020">
    <property type="term" value="C:membrane"/>
    <property type="evidence" value="ECO:0007669"/>
    <property type="project" value="InterPro"/>
</dbReference>
<accession>X1MSS5</accession>
<keyword evidence="3" id="KW-0408">Iron</keyword>
<dbReference type="InterPro" id="IPR011538">
    <property type="entry name" value="Nuo51_FMN-bd"/>
</dbReference>
<dbReference type="EMBL" id="BARV01008882">
    <property type="protein sequence ID" value="GAI09444.1"/>
    <property type="molecule type" value="Genomic_DNA"/>
</dbReference>
<sequence>EKILGVDKIFVGVEENKPEAIKNLTDLANKSSKVEITSLKTKYPQGAEKMLIKRILGREVPEKGLPLDVGVVVLNVGTVLAIYQAVIKGIPYYFQQSLAS</sequence>
<evidence type="ECO:0000256" key="3">
    <source>
        <dbReference type="ARBA" id="ARBA00023004"/>
    </source>
</evidence>
<dbReference type="AlphaFoldDB" id="X1MSS5"/>
<dbReference type="InterPro" id="IPR010208">
    <property type="entry name" value="Ion_transpt_RnfC/RsxC"/>
</dbReference>
<evidence type="ECO:0000256" key="4">
    <source>
        <dbReference type="ARBA" id="ARBA00023014"/>
    </source>
</evidence>
<feature type="non-terminal residue" evidence="6">
    <location>
        <position position="1"/>
    </location>
</feature>
<keyword evidence="1" id="KW-0004">4Fe-4S</keyword>
<dbReference type="GO" id="GO:0046872">
    <property type="term" value="F:metal ion binding"/>
    <property type="evidence" value="ECO:0007669"/>
    <property type="project" value="UniProtKB-KW"/>
</dbReference>
<organism evidence="6">
    <name type="scientific">marine sediment metagenome</name>
    <dbReference type="NCBI Taxonomy" id="412755"/>
    <lineage>
        <taxon>unclassified sequences</taxon>
        <taxon>metagenomes</taxon>
        <taxon>ecological metagenomes</taxon>
    </lineage>
</organism>
<feature type="domain" description="NADH-ubiquinone oxidoreductase 51kDa subunit FMN-binding" evidence="5">
    <location>
        <begin position="2"/>
        <end position="84"/>
    </location>
</feature>
<gene>
    <name evidence="6" type="ORF">S06H3_17716</name>
</gene>
<dbReference type="Gene3D" id="3.40.50.11540">
    <property type="entry name" value="NADH-ubiquinone oxidoreductase 51kDa subunit"/>
    <property type="match status" value="1"/>
</dbReference>
<evidence type="ECO:0000256" key="2">
    <source>
        <dbReference type="ARBA" id="ARBA00022723"/>
    </source>
</evidence>